<comment type="caution">
    <text evidence="1">The sequence shown here is derived from an EMBL/GenBank/DDBJ whole genome shotgun (WGS) entry which is preliminary data.</text>
</comment>
<feature type="non-terminal residue" evidence="1">
    <location>
        <position position="336"/>
    </location>
</feature>
<name>A0A0F8YGI0_9ZZZZ</name>
<accession>A0A0F8YGI0</accession>
<evidence type="ECO:0000313" key="1">
    <source>
        <dbReference type="EMBL" id="KKK72800.1"/>
    </source>
</evidence>
<dbReference type="AlphaFoldDB" id="A0A0F8YGI0"/>
<proteinExistence type="predicted"/>
<sequence>MIEALQFHIHGGEKQVLNTVSAYQPSRDVKTLTEQIKGDYMIGDEILHRPFEEFNGLSLIDRMNQDQATWLSWNPDQSLNPESDWRFTGIRPMTRNRVISTAAHLTSQLVIPMIHAQNDQDEEDKEAAYVMRDLLEYNIQHSNYEPAFLYGVISALVNPITYFKVSYSYATQEVWDKNKKKTVEDDELSGFQFFLIPADEILIGNAYEHDIQKQPFIIHKRYISYDTAKGLYGHHANWDFITPGVNAIYNDDDGLMYDVDDDNKILVEEATYYSRRNDTEVPFVNGVYMGNENTEKNPMTHRTNRGKPKYPLASFGAEPVDGMRFFAYKSLVSKLQ</sequence>
<organism evidence="1">
    <name type="scientific">marine sediment metagenome</name>
    <dbReference type="NCBI Taxonomy" id="412755"/>
    <lineage>
        <taxon>unclassified sequences</taxon>
        <taxon>metagenomes</taxon>
        <taxon>ecological metagenomes</taxon>
    </lineage>
</organism>
<gene>
    <name evidence="1" type="ORF">LCGC14_2900260</name>
</gene>
<dbReference type="EMBL" id="LAZR01057078">
    <property type="protein sequence ID" value="KKK72800.1"/>
    <property type="molecule type" value="Genomic_DNA"/>
</dbReference>
<reference evidence="1" key="1">
    <citation type="journal article" date="2015" name="Nature">
        <title>Complex archaea that bridge the gap between prokaryotes and eukaryotes.</title>
        <authorList>
            <person name="Spang A."/>
            <person name="Saw J.H."/>
            <person name="Jorgensen S.L."/>
            <person name="Zaremba-Niedzwiedzka K."/>
            <person name="Martijn J."/>
            <person name="Lind A.E."/>
            <person name="van Eijk R."/>
            <person name="Schleper C."/>
            <person name="Guy L."/>
            <person name="Ettema T.J."/>
        </authorList>
    </citation>
    <scope>NUCLEOTIDE SEQUENCE</scope>
</reference>
<protein>
    <submittedName>
        <fullName evidence="1">Uncharacterized protein</fullName>
    </submittedName>
</protein>